<reference evidence="4" key="1">
    <citation type="submission" date="2020-05" db="EMBL/GenBank/DDBJ databases">
        <authorList>
            <person name="Chiriac C."/>
            <person name="Salcher M."/>
            <person name="Ghai R."/>
            <person name="Kavagutti S V."/>
        </authorList>
    </citation>
    <scope>NUCLEOTIDE SEQUENCE</scope>
</reference>
<name>A0A6J7FXP8_9ZZZZ</name>
<evidence type="ECO:0000256" key="2">
    <source>
        <dbReference type="ARBA" id="ARBA00022963"/>
    </source>
</evidence>
<keyword evidence="1" id="KW-0378">Hydrolase</keyword>
<dbReference type="GO" id="GO:0003847">
    <property type="term" value="F:1-alkyl-2-acetylglycerophosphocholine esterase activity"/>
    <property type="evidence" value="ECO:0007669"/>
    <property type="project" value="TreeGrafter"/>
</dbReference>
<keyword evidence="3" id="KW-0443">Lipid metabolism</keyword>
<dbReference type="Gene3D" id="3.40.50.1820">
    <property type="entry name" value="alpha/beta hydrolase"/>
    <property type="match status" value="1"/>
</dbReference>
<evidence type="ECO:0000313" key="4">
    <source>
        <dbReference type="EMBL" id="CAB4898924.1"/>
    </source>
</evidence>
<dbReference type="SUPFAM" id="SSF53474">
    <property type="entry name" value="alpha/beta-Hydrolases"/>
    <property type="match status" value="1"/>
</dbReference>
<dbReference type="PANTHER" id="PTHR10272">
    <property type="entry name" value="PLATELET-ACTIVATING FACTOR ACETYLHYDROLASE"/>
    <property type="match status" value="1"/>
</dbReference>
<dbReference type="Pfam" id="PF03403">
    <property type="entry name" value="PAF-AH_p_II"/>
    <property type="match status" value="1"/>
</dbReference>
<dbReference type="InterPro" id="IPR029058">
    <property type="entry name" value="AB_hydrolase_fold"/>
</dbReference>
<organism evidence="4">
    <name type="scientific">freshwater metagenome</name>
    <dbReference type="NCBI Taxonomy" id="449393"/>
    <lineage>
        <taxon>unclassified sequences</taxon>
        <taxon>metagenomes</taxon>
        <taxon>ecological metagenomes</taxon>
    </lineage>
</organism>
<accession>A0A6J7FXP8</accession>
<dbReference type="GO" id="GO:0016042">
    <property type="term" value="P:lipid catabolic process"/>
    <property type="evidence" value="ECO:0007669"/>
    <property type="project" value="UniProtKB-KW"/>
</dbReference>
<dbReference type="EMBL" id="CAFBLP010000169">
    <property type="protein sequence ID" value="CAB4898924.1"/>
    <property type="molecule type" value="Genomic_DNA"/>
</dbReference>
<dbReference type="PANTHER" id="PTHR10272:SF0">
    <property type="entry name" value="PLATELET-ACTIVATING FACTOR ACETYLHYDROLASE"/>
    <property type="match status" value="1"/>
</dbReference>
<dbReference type="AlphaFoldDB" id="A0A6J7FXP8"/>
<proteinExistence type="predicted"/>
<keyword evidence="2" id="KW-0442">Lipid degradation</keyword>
<evidence type="ECO:0000256" key="3">
    <source>
        <dbReference type="ARBA" id="ARBA00023098"/>
    </source>
</evidence>
<protein>
    <submittedName>
        <fullName evidence="4">Unannotated protein</fullName>
    </submittedName>
</protein>
<dbReference type="PROSITE" id="PS51257">
    <property type="entry name" value="PROKAR_LIPOPROTEIN"/>
    <property type="match status" value="1"/>
</dbReference>
<sequence length="414" mass="42593">MRPRLTPLALCVVIGLSVAACSSNGTNSAVSPTTPPATEIATTTTVDPALATAYAPAGPFPVGVTTATMDNGVKVEIWYPAVAGSTGTETYDARDFTDPIIASLLTGDIPSTVSYPATRDAAVAEGKFPIVLNSHGVSAWRSASSFITSHLASWGMIVVSPDHASRDLYHLASNIPAAPSTTTPEASSTTQADTTTTLDPKVLARFDESVNDLLGSLDYITAQNSATASPFAGHVDLDHVGALGHSAGGGTILKAALDPRIDGYVSMASGILSNQAELPAKPSFFLSGAIDQIANTERTHQAFLTVPAPSLFWRIDGAGHNAFDDLCTLGGGIGIIGVAEASGLGAFLDSAPMVRTLGSDGCLPPAVPVTTTFPIIEHATTAWFLNLFGVDATPKGLDPSVAGSYDVKVTIEQR</sequence>
<gene>
    <name evidence="4" type="ORF">UFOPK3376_03310</name>
</gene>
<evidence type="ECO:0000256" key="1">
    <source>
        <dbReference type="ARBA" id="ARBA00022801"/>
    </source>
</evidence>